<dbReference type="Proteomes" id="UP000265882">
    <property type="component" value="Unassembled WGS sequence"/>
</dbReference>
<name>A0A3A4NS13_ABYX5</name>
<proteinExistence type="predicted"/>
<accession>A0A3A4NS13</accession>
<evidence type="ECO:0000313" key="1">
    <source>
        <dbReference type="EMBL" id="RJP21822.1"/>
    </source>
</evidence>
<dbReference type="EMBL" id="QZKU01000064">
    <property type="protein sequence ID" value="RJP21822.1"/>
    <property type="molecule type" value="Genomic_DNA"/>
</dbReference>
<dbReference type="AlphaFoldDB" id="A0A3A4NS13"/>
<gene>
    <name evidence="1" type="ORF">C4520_09200</name>
</gene>
<organism evidence="1 2">
    <name type="scientific">Abyssobacteria bacterium (strain SURF_5)</name>
    <dbReference type="NCBI Taxonomy" id="2093360"/>
    <lineage>
        <taxon>Bacteria</taxon>
        <taxon>Pseudomonadati</taxon>
        <taxon>Candidatus Hydrogenedentota</taxon>
        <taxon>Candidatus Abyssobacteria</taxon>
    </lineage>
</organism>
<reference evidence="1 2" key="1">
    <citation type="journal article" date="2017" name="ISME J.">
        <title>Energy and carbon metabolisms in a deep terrestrial subsurface fluid microbial community.</title>
        <authorList>
            <person name="Momper L."/>
            <person name="Jungbluth S.P."/>
            <person name="Lee M.D."/>
            <person name="Amend J.P."/>
        </authorList>
    </citation>
    <scope>NUCLEOTIDE SEQUENCE [LARGE SCALE GENOMIC DNA]</scope>
    <source>
        <strain evidence="1">SURF_5</strain>
    </source>
</reference>
<sequence>MAMAMMAATGKVRNFLTDTIEGLELKRKE</sequence>
<evidence type="ECO:0000313" key="2">
    <source>
        <dbReference type="Proteomes" id="UP000265882"/>
    </source>
</evidence>
<comment type="caution">
    <text evidence="1">The sequence shown here is derived from an EMBL/GenBank/DDBJ whole genome shotgun (WGS) entry which is preliminary data.</text>
</comment>
<protein>
    <submittedName>
        <fullName evidence="1">Uncharacterized protein</fullName>
    </submittedName>
</protein>